<protein>
    <submittedName>
        <fullName evidence="2">Uncharacterized protein</fullName>
    </submittedName>
</protein>
<feature type="region of interest" description="Disordered" evidence="1">
    <location>
        <begin position="223"/>
        <end position="265"/>
    </location>
</feature>
<accession>A0A6C0IY14</accession>
<feature type="region of interest" description="Disordered" evidence="1">
    <location>
        <begin position="1"/>
        <end position="45"/>
    </location>
</feature>
<dbReference type="EMBL" id="MN740285">
    <property type="protein sequence ID" value="QHT97952.1"/>
    <property type="molecule type" value="Genomic_DNA"/>
</dbReference>
<proteinExistence type="predicted"/>
<feature type="compositionally biased region" description="Acidic residues" evidence="1">
    <location>
        <begin position="1"/>
        <end position="41"/>
    </location>
</feature>
<sequence length="363" mass="39477">MSDDYEDETGSIPTDEDLSEDEFPEEAVSGEEDFESSEEESGYSLPVSTAGQFWKAPISGVSISFGGQAPAPQSTSVNQQPLILPGGQMSYAPQPSFVPQISSPQAPLFEIIPSASAPAPVVSAPTQQQPITFNTVGRNFIVRWLPNYLTPYQVPLINYRSYLENLRGKYDEATGTWTFSRRNEAQVRDLLTRITTGQLPPPDQLALPNLGQASIDMSAISKLPTRTAPPPTMIGPEPTPSPAPPPSTTYTQAPAPTPAPSSGYLPSQIIQATMPTLIVPPSPQVAVTEAPQIPPYDPTTKEASESQEEYDRRMMLYRHLMGYGIPSSDADRLARMRNQVDIHGVSYEPAAMQILNTYLPLAQ</sequence>
<feature type="compositionally biased region" description="Pro residues" evidence="1">
    <location>
        <begin position="227"/>
        <end position="247"/>
    </location>
</feature>
<evidence type="ECO:0000313" key="2">
    <source>
        <dbReference type="EMBL" id="QHT97952.1"/>
    </source>
</evidence>
<evidence type="ECO:0000256" key="1">
    <source>
        <dbReference type="SAM" id="MobiDB-lite"/>
    </source>
</evidence>
<name>A0A6C0IY14_9ZZZZ</name>
<reference evidence="2" key="1">
    <citation type="journal article" date="2020" name="Nature">
        <title>Giant virus diversity and host interactions through global metagenomics.</title>
        <authorList>
            <person name="Schulz F."/>
            <person name="Roux S."/>
            <person name="Paez-Espino D."/>
            <person name="Jungbluth S."/>
            <person name="Walsh D.A."/>
            <person name="Denef V.J."/>
            <person name="McMahon K.D."/>
            <person name="Konstantinidis K.T."/>
            <person name="Eloe-Fadrosh E.A."/>
            <person name="Kyrpides N.C."/>
            <person name="Woyke T."/>
        </authorList>
    </citation>
    <scope>NUCLEOTIDE SEQUENCE</scope>
    <source>
        <strain evidence="2">GVMAG-M-3300025572-1</strain>
    </source>
</reference>
<organism evidence="2">
    <name type="scientific">viral metagenome</name>
    <dbReference type="NCBI Taxonomy" id="1070528"/>
    <lineage>
        <taxon>unclassified sequences</taxon>
        <taxon>metagenomes</taxon>
        <taxon>organismal metagenomes</taxon>
    </lineage>
</organism>
<dbReference type="AlphaFoldDB" id="A0A6C0IY14"/>